<dbReference type="EMBL" id="BDQK01000013">
    <property type="protein sequence ID" value="GBF81234.1"/>
    <property type="molecule type" value="Genomic_DNA"/>
</dbReference>
<evidence type="ECO:0000313" key="2">
    <source>
        <dbReference type="Proteomes" id="UP000287247"/>
    </source>
</evidence>
<dbReference type="OrthoDB" id="574284at2"/>
<dbReference type="Proteomes" id="UP000287247">
    <property type="component" value="Unassembled WGS sequence"/>
</dbReference>
<comment type="caution">
    <text evidence="1">The sequence shown here is derived from an EMBL/GenBank/DDBJ whole genome shotgun (WGS) entry which is preliminary data.</text>
</comment>
<keyword evidence="2" id="KW-1185">Reference proteome</keyword>
<protein>
    <submittedName>
        <fullName evidence="1">Uncharacterized protein</fullName>
    </submittedName>
</protein>
<organism evidence="1 2">
    <name type="scientific">Aphanothece sacrum FPU1</name>
    <dbReference type="NCBI Taxonomy" id="1920663"/>
    <lineage>
        <taxon>Bacteria</taxon>
        <taxon>Bacillati</taxon>
        <taxon>Cyanobacteriota</taxon>
        <taxon>Cyanophyceae</taxon>
        <taxon>Oscillatoriophycideae</taxon>
        <taxon>Chroococcales</taxon>
        <taxon>Aphanothecaceae</taxon>
        <taxon>Aphanothece</taxon>
    </lineage>
</organism>
<proteinExistence type="predicted"/>
<sequence length="64" mass="7600">MNESFHIPDEKSRQRSVENLQKVQQQLDLFGLEIEELLGMANAEILRQRRKRLEKSVNNSTQQF</sequence>
<dbReference type="AlphaFoldDB" id="A0A401IJ32"/>
<name>A0A401IJ32_APHSA</name>
<evidence type="ECO:0000313" key="1">
    <source>
        <dbReference type="EMBL" id="GBF81234.1"/>
    </source>
</evidence>
<accession>A0A401IJ32</accession>
<reference evidence="2" key="1">
    <citation type="submission" date="2017-05" db="EMBL/GenBank/DDBJ databases">
        <title>Physiological properties and genetic analysis related to exopolysaccharide production of fresh-water unicellular cyanobacterium Aphanothece sacrum, Suizenji Nori, that has been cultured as a food source in Japan.</title>
        <authorList>
            <person name="Kanesaki Y."/>
            <person name="Yoshikawa S."/>
            <person name="Ohki K."/>
        </authorList>
    </citation>
    <scope>NUCLEOTIDE SEQUENCE [LARGE SCALE GENOMIC DNA]</scope>
    <source>
        <strain evidence="2">FPU1</strain>
    </source>
</reference>
<gene>
    <name evidence="1" type="ORF">AsFPU1_2646</name>
</gene>